<name>A0A3Q3MF15_9TELE</name>
<feature type="transmembrane region" description="Helical" evidence="14">
    <location>
        <begin position="376"/>
        <end position="399"/>
    </location>
</feature>
<evidence type="ECO:0000256" key="5">
    <source>
        <dbReference type="ARBA" id="ARBA00022692"/>
    </source>
</evidence>
<keyword evidence="19" id="KW-1185">Reference proteome</keyword>
<protein>
    <submittedName>
        <fullName evidence="18">Solute carrier family 12 member 10, tandem duplicate 1</fullName>
    </submittedName>
</protein>
<dbReference type="GO" id="GO:0016324">
    <property type="term" value="C:apical plasma membrane"/>
    <property type="evidence" value="ECO:0007669"/>
    <property type="project" value="TreeGrafter"/>
</dbReference>
<dbReference type="Proteomes" id="UP000261640">
    <property type="component" value="Unplaced"/>
</dbReference>
<dbReference type="PANTHER" id="PTHR11827">
    <property type="entry name" value="SOLUTE CARRIER FAMILY 12, CATION COTRANSPORTERS"/>
    <property type="match status" value="1"/>
</dbReference>
<dbReference type="PANTHER" id="PTHR11827:SF97">
    <property type="entry name" value="SLC12A10.3 SOLUTE CARRIER FAMILY 12 (SODIUM_POTASSIUM_CHLORIDE TRANSPORTERS), MEMBER 10, TANDEM DUPLICATE 3 ISOFORM X1-RELATED"/>
    <property type="match status" value="1"/>
</dbReference>
<evidence type="ECO:0000256" key="13">
    <source>
        <dbReference type="ARBA" id="ARBA00023214"/>
    </source>
</evidence>
<evidence type="ECO:0000259" key="17">
    <source>
        <dbReference type="Pfam" id="PF08403"/>
    </source>
</evidence>
<dbReference type="GO" id="GO:0055075">
    <property type="term" value="P:potassium ion homeostasis"/>
    <property type="evidence" value="ECO:0007669"/>
    <property type="project" value="TreeGrafter"/>
</dbReference>
<dbReference type="InterPro" id="IPR002948">
    <property type="entry name" value="SLC12A3"/>
</dbReference>
<evidence type="ECO:0000256" key="14">
    <source>
        <dbReference type="SAM" id="Phobius"/>
    </source>
</evidence>
<keyword evidence="8" id="KW-0915">Sodium</keyword>
<dbReference type="Pfam" id="PF03522">
    <property type="entry name" value="SLC12"/>
    <property type="match status" value="3"/>
</dbReference>
<dbReference type="Pfam" id="PF08403">
    <property type="entry name" value="AA_permease_N"/>
    <property type="match status" value="1"/>
</dbReference>
<evidence type="ECO:0000259" key="15">
    <source>
        <dbReference type="Pfam" id="PF00324"/>
    </source>
</evidence>
<evidence type="ECO:0000256" key="9">
    <source>
        <dbReference type="ARBA" id="ARBA00023065"/>
    </source>
</evidence>
<dbReference type="GO" id="GO:0055064">
    <property type="term" value="P:chloride ion homeostasis"/>
    <property type="evidence" value="ECO:0007669"/>
    <property type="project" value="TreeGrafter"/>
</dbReference>
<feature type="transmembrane region" description="Helical" evidence="14">
    <location>
        <begin position="297"/>
        <end position="316"/>
    </location>
</feature>
<keyword evidence="13" id="KW-0868">Chloride</keyword>
<dbReference type="NCBIfam" id="TIGR00930">
    <property type="entry name" value="2a30"/>
    <property type="match status" value="1"/>
</dbReference>
<feature type="transmembrane region" description="Helical" evidence="14">
    <location>
        <begin position="70"/>
        <end position="90"/>
    </location>
</feature>
<keyword evidence="5 14" id="KW-0812">Transmembrane</keyword>
<evidence type="ECO:0000256" key="2">
    <source>
        <dbReference type="ARBA" id="ARBA00010593"/>
    </source>
</evidence>
<feature type="transmembrane region" description="Helical" evidence="14">
    <location>
        <begin position="210"/>
        <end position="229"/>
    </location>
</feature>
<dbReference type="InterPro" id="IPR013612">
    <property type="entry name" value="AA_permease_N"/>
</dbReference>
<dbReference type="InterPro" id="IPR004841">
    <property type="entry name" value="AA-permease/SLC12A_dom"/>
</dbReference>
<feature type="transmembrane region" description="Helical" evidence="14">
    <location>
        <begin position="143"/>
        <end position="165"/>
    </location>
</feature>
<accession>A0A3Q3MF15</accession>
<feature type="domain" description="Amino acid permease/ SLC12A" evidence="15">
    <location>
        <begin position="71"/>
        <end position="570"/>
    </location>
</feature>
<comment type="similarity">
    <text evidence="2">Belongs to the SLC12A transporter family.</text>
</comment>
<dbReference type="AlphaFoldDB" id="A0A3Q3MF15"/>
<evidence type="ECO:0000256" key="12">
    <source>
        <dbReference type="ARBA" id="ARBA00023201"/>
    </source>
</evidence>
<dbReference type="Gene3D" id="1.20.1740.10">
    <property type="entry name" value="Amino acid/polyamine transporter I"/>
    <property type="match status" value="1"/>
</dbReference>
<dbReference type="PRINTS" id="PR01230">
    <property type="entry name" value="NACLTRNSPORT"/>
</dbReference>
<feature type="transmembrane region" description="Helical" evidence="14">
    <location>
        <begin position="493"/>
        <end position="524"/>
    </location>
</feature>
<sequence length="919" mass="101911">MCLGLLCNSGSDHQGSKMELQRSSLYSTLDQVPQLEHYTSTLPHQQARKRPSLEALRKAFKASYSSLKTCIIRCMLNIWGVILFLRLSWITSQAGILLTCLIVMMSVTVTTATALSISAIATNGRIISGGTYFLISRSLGPEIGAPIGMVFSFANALACALNTVGFAEVDDFGTVIVDSVNDVRIVGVITVTILLFISLAGMEWESKTQILFFIALMISFASYLVGTVIPHGTIKQAQGIFGYRGEIFVSNLKPDWRGPDGNFFRMFAIFFPATTGILSGVNICGDLKDPSTAIPKGTLLAIFWTTISYLVVPLTVGACVLRDASGNISDILTVNSTGVCVGLACNLGWNFTDCTQTQSCRYGLANSLQVLGQISAFYYLITLGVFAASLSSALGFLVSAPKIFQCLCRDNIYPYIGFFGKGYGKNDEPLRAYILCYVIAVAFIVIAELNTIAALISNFFLCVYGLINFSCFHASITNSPGWRPAFHYYSKWAALYGAVIAVLLMFLFTWWAALVTFSIIFFLFEYVNYTKPKVNWGSSVQASTYNMALSSSVSLSGVEDHIKNFRPQCLVLTGPPNQRPALVDFVASFTKHISLMICGDIIMRQTRPQDATDLLVKWMNKRKVRSFYTPLSADGLRAGARNLLQASGLGKLKPNTLVLGFKSNWRESSPESIEDYINTIYDTFDSNYNLCILRMMDGLDIIEHFEFEGLKSTFPQSLKFLSLSLMNITTTATHDISDKGDSDQIKTVFQSDQGKKTIDVYWIADDGGLTLLVPYLLTRRKRWCRSKVRVFIVGDETIKVLFTPLYFFLLPCFKSVAPFRLWDEQQEGVSAQELKQNAPWKISDKQFEAFRLKVVHAAFPLVLLCLCKCDGFLRSLPVPQSDCPSALYMAWLDTLTCGLHCPAVLIRGNQQNVLTFYCQ</sequence>
<dbReference type="GO" id="GO:0006884">
    <property type="term" value="P:cell volume homeostasis"/>
    <property type="evidence" value="ECO:0007669"/>
    <property type="project" value="TreeGrafter"/>
</dbReference>
<evidence type="ECO:0000259" key="16">
    <source>
        <dbReference type="Pfam" id="PF03522"/>
    </source>
</evidence>
<feature type="transmembrane region" description="Helical" evidence="14">
    <location>
        <begin position="185"/>
        <end position="203"/>
    </location>
</feature>
<evidence type="ECO:0000313" key="19">
    <source>
        <dbReference type="Proteomes" id="UP000261640"/>
    </source>
</evidence>
<feature type="domain" description="SLC12A transporter C-terminal" evidence="16">
    <location>
        <begin position="816"/>
        <end position="918"/>
    </location>
</feature>
<keyword evidence="4" id="KW-1003">Cell membrane</keyword>
<evidence type="ECO:0000256" key="6">
    <source>
        <dbReference type="ARBA" id="ARBA00022847"/>
    </source>
</evidence>
<feature type="transmembrane region" description="Helical" evidence="14">
    <location>
        <begin position="96"/>
        <end position="122"/>
    </location>
</feature>
<proteinExistence type="inferred from homology"/>
<dbReference type="InterPro" id="IPR018491">
    <property type="entry name" value="SLC12_C"/>
</dbReference>
<evidence type="ECO:0000256" key="1">
    <source>
        <dbReference type="ARBA" id="ARBA00004651"/>
    </source>
</evidence>
<feature type="domain" description="SLC12A transporter C-terminal" evidence="16">
    <location>
        <begin position="579"/>
        <end position="707"/>
    </location>
</feature>
<keyword evidence="12" id="KW-0739">Sodium transport</keyword>
<dbReference type="GO" id="GO:0008511">
    <property type="term" value="F:sodium:potassium:chloride symporter activity"/>
    <property type="evidence" value="ECO:0007669"/>
    <property type="project" value="TreeGrafter"/>
</dbReference>
<evidence type="ECO:0000256" key="8">
    <source>
        <dbReference type="ARBA" id="ARBA00023053"/>
    </source>
</evidence>
<reference evidence="18" key="2">
    <citation type="submission" date="2025-09" db="UniProtKB">
        <authorList>
            <consortium name="Ensembl"/>
        </authorList>
    </citation>
    <scope>IDENTIFICATION</scope>
</reference>
<feature type="transmembrane region" description="Helical" evidence="14">
    <location>
        <begin position="263"/>
        <end position="285"/>
    </location>
</feature>
<dbReference type="GO" id="GO:1990573">
    <property type="term" value="P:potassium ion import across plasma membrane"/>
    <property type="evidence" value="ECO:0007669"/>
    <property type="project" value="TreeGrafter"/>
</dbReference>
<feature type="transmembrane region" description="Helical" evidence="14">
    <location>
        <begin position="452"/>
        <end position="472"/>
    </location>
</feature>
<organism evidence="18 19">
    <name type="scientific">Mastacembelus armatus</name>
    <name type="common">zig-zag eel</name>
    <dbReference type="NCBI Taxonomy" id="205130"/>
    <lineage>
        <taxon>Eukaryota</taxon>
        <taxon>Metazoa</taxon>
        <taxon>Chordata</taxon>
        <taxon>Craniata</taxon>
        <taxon>Vertebrata</taxon>
        <taxon>Euteleostomi</taxon>
        <taxon>Actinopterygii</taxon>
        <taxon>Neopterygii</taxon>
        <taxon>Teleostei</taxon>
        <taxon>Neoteleostei</taxon>
        <taxon>Acanthomorphata</taxon>
        <taxon>Anabantaria</taxon>
        <taxon>Synbranchiformes</taxon>
        <taxon>Mastacembelidae</taxon>
        <taxon>Mastacembelus</taxon>
    </lineage>
</organism>
<keyword evidence="7 14" id="KW-1133">Transmembrane helix</keyword>
<evidence type="ECO:0000256" key="10">
    <source>
        <dbReference type="ARBA" id="ARBA00023136"/>
    </source>
</evidence>
<reference evidence="18" key="1">
    <citation type="submission" date="2025-08" db="UniProtKB">
        <authorList>
            <consortium name="Ensembl"/>
        </authorList>
    </citation>
    <scope>IDENTIFICATION</scope>
</reference>
<evidence type="ECO:0000256" key="11">
    <source>
        <dbReference type="ARBA" id="ARBA00023180"/>
    </source>
</evidence>
<keyword evidence="6" id="KW-0769">Symport</keyword>
<evidence type="ECO:0000256" key="4">
    <source>
        <dbReference type="ARBA" id="ARBA00022475"/>
    </source>
</evidence>
<feature type="domain" description="Amino acid permease N-terminal" evidence="17">
    <location>
        <begin position="25"/>
        <end position="62"/>
    </location>
</feature>
<dbReference type="Pfam" id="PF00324">
    <property type="entry name" value="AA_permease"/>
    <property type="match status" value="1"/>
</dbReference>
<feature type="transmembrane region" description="Helical" evidence="14">
    <location>
        <begin position="430"/>
        <end position="446"/>
    </location>
</feature>
<keyword evidence="11" id="KW-0325">Glycoprotein</keyword>
<keyword evidence="3" id="KW-0813">Transport</keyword>
<evidence type="ECO:0000256" key="3">
    <source>
        <dbReference type="ARBA" id="ARBA00022448"/>
    </source>
</evidence>
<evidence type="ECO:0000313" key="18">
    <source>
        <dbReference type="Ensembl" id="ENSMAMP00000019594.2"/>
    </source>
</evidence>
<dbReference type="GeneTree" id="ENSGT00940000155044"/>
<feature type="domain" description="SLC12A transporter C-terminal" evidence="16">
    <location>
        <begin position="744"/>
        <end position="797"/>
    </location>
</feature>
<comment type="subcellular location">
    <subcellularLocation>
        <location evidence="1">Cell membrane</location>
        <topology evidence="1">Multi-pass membrane protein</topology>
    </subcellularLocation>
</comment>
<dbReference type="InterPro" id="IPR004842">
    <property type="entry name" value="SLC12A_fam"/>
</dbReference>
<keyword evidence="10 14" id="KW-0472">Membrane</keyword>
<dbReference type="Ensembl" id="ENSMAMT00000020098.2">
    <property type="protein sequence ID" value="ENSMAMP00000019594.2"/>
    <property type="gene ID" value="ENSMAMG00000012519.2"/>
</dbReference>
<evidence type="ECO:0000256" key="7">
    <source>
        <dbReference type="ARBA" id="ARBA00022989"/>
    </source>
</evidence>
<keyword evidence="9" id="KW-0406">Ion transport</keyword>
<dbReference type="GO" id="GO:0055078">
    <property type="term" value="P:sodium ion homeostasis"/>
    <property type="evidence" value="ECO:0007669"/>
    <property type="project" value="TreeGrafter"/>
</dbReference>